<keyword evidence="3" id="KW-1185">Reference proteome</keyword>
<dbReference type="RefSeq" id="WP_331301187.1">
    <property type="nucleotide sequence ID" value="NZ_MLCA01000001.1"/>
</dbReference>
<gene>
    <name evidence="2" type="ORF">MOTC310_06350</name>
</gene>
<protein>
    <submittedName>
        <fullName evidence="2">Uncharacterized protein</fullName>
    </submittedName>
</protein>
<evidence type="ECO:0000313" key="2">
    <source>
        <dbReference type="EMBL" id="MEE7490119.1"/>
    </source>
</evidence>
<evidence type="ECO:0000256" key="1">
    <source>
        <dbReference type="SAM" id="SignalP"/>
    </source>
</evidence>
<feature type="signal peptide" evidence="1">
    <location>
        <begin position="1"/>
        <end position="20"/>
    </location>
</feature>
<organism evidence="2 3">
    <name type="scientific">Methylobacterium oryzae</name>
    <dbReference type="NCBI Taxonomy" id="334852"/>
    <lineage>
        <taxon>Bacteria</taxon>
        <taxon>Pseudomonadati</taxon>
        <taxon>Pseudomonadota</taxon>
        <taxon>Alphaproteobacteria</taxon>
        <taxon>Hyphomicrobiales</taxon>
        <taxon>Methylobacteriaceae</taxon>
        <taxon>Methylobacterium</taxon>
    </lineage>
</organism>
<sequence length="76" mass="7845">MIRTLTIAALAALLALPAVGAEARARHTSAKAQPNAAIKARRTVMTGFDARMSRLDALMGGPSASSIRARSAEAGR</sequence>
<reference evidence="2 3" key="1">
    <citation type="journal article" date="2012" name="Genet. Mol. Biol.">
        <title>Analysis of 16S rRNA and mxaF genes revealing insights into Methylobacterium niche-specific plant association.</title>
        <authorList>
            <person name="Dourado M.N."/>
            <person name="Andreote F.D."/>
            <person name="Dini-Andreote F."/>
            <person name="Conti R."/>
            <person name="Araujo J.M."/>
            <person name="Araujo W.L."/>
        </authorList>
    </citation>
    <scope>NUCLEOTIDE SEQUENCE [LARGE SCALE GENOMIC DNA]</scope>
    <source>
        <strain evidence="2 3">TC3-10</strain>
    </source>
</reference>
<accession>A0ABU7TK02</accession>
<dbReference type="EMBL" id="MLCA01000001">
    <property type="protein sequence ID" value="MEE7490119.1"/>
    <property type="molecule type" value="Genomic_DNA"/>
</dbReference>
<evidence type="ECO:0000313" key="3">
    <source>
        <dbReference type="Proteomes" id="UP001355206"/>
    </source>
</evidence>
<comment type="caution">
    <text evidence="2">The sequence shown here is derived from an EMBL/GenBank/DDBJ whole genome shotgun (WGS) entry which is preliminary data.</text>
</comment>
<proteinExistence type="predicted"/>
<dbReference type="Proteomes" id="UP001355206">
    <property type="component" value="Unassembled WGS sequence"/>
</dbReference>
<name>A0ABU7TK02_9HYPH</name>
<feature type="chain" id="PRO_5046316569" evidence="1">
    <location>
        <begin position="21"/>
        <end position="76"/>
    </location>
</feature>
<keyword evidence="1" id="KW-0732">Signal</keyword>